<dbReference type="Proteomes" id="UP000447434">
    <property type="component" value="Chromosome 22"/>
</dbReference>
<dbReference type="PANTHER" id="PTHR11010:SF96">
    <property type="entry name" value="LYSOSOMAL PRO-X CARBOXYPEPTIDASE-LIKE ISOFORM X1"/>
    <property type="match status" value="1"/>
</dbReference>
<keyword evidence="4" id="KW-0378">Hydrolase</keyword>
<evidence type="ECO:0000256" key="5">
    <source>
        <dbReference type="ARBA" id="ARBA00023180"/>
    </source>
</evidence>
<dbReference type="GO" id="GO:0004180">
    <property type="term" value="F:carboxypeptidase activity"/>
    <property type="evidence" value="ECO:0007669"/>
    <property type="project" value="UniProtKB-KW"/>
</dbReference>
<organism evidence="7 8">
    <name type="scientific">Lupinus albus</name>
    <name type="common">White lupine</name>
    <name type="synonym">Lupinus termis</name>
    <dbReference type="NCBI Taxonomy" id="3870"/>
    <lineage>
        <taxon>Eukaryota</taxon>
        <taxon>Viridiplantae</taxon>
        <taxon>Streptophyta</taxon>
        <taxon>Embryophyta</taxon>
        <taxon>Tracheophyta</taxon>
        <taxon>Spermatophyta</taxon>
        <taxon>Magnoliopsida</taxon>
        <taxon>eudicotyledons</taxon>
        <taxon>Gunneridae</taxon>
        <taxon>Pentapetalae</taxon>
        <taxon>rosids</taxon>
        <taxon>fabids</taxon>
        <taxon>Fabales</taxon>
        <taxon>Fabaceae</taxon>
        <taxon>Papilionoideae</taxon>
        <taxon>50 kb inversion clade</taxon>
        <taxon>genistoids sensu lato</taxon>
        <taxon>core genistoids</taxon>
        <taxon>Genisteae</taxon>
        <taxon>Lupinus</taxon>
    </lineage>
</organism>
<dbReference type="PANTHER" id="PTHR11010">
    <property type="entry name" value="PROTEASE S28 PRO-X CARBOXYPEPTIDASE-RELATED"/>
    <property type="match status" value="1"/>
</dbReference>
<evidence type="ECO:0000256" key="6">
    <source>
        <dbReference type="SAM" id="Phobius"/>
    </source>
</evidence>
<dbReference type="InterPro" id="IPR008758">
    <property type="entry name" value="Peptidase_S28"/>
</dbReference>
<keyword evidence="3" id="KW-0732">Signal</keyword>
<evidence type="ECO:0000256" key="2">
    <source>
        <dbReference type="ARBA" id="ARBA00022670"/>
    </source>
</evidence>
<comment type="caution">
    <text evidence="7">The sequence shown here is derived from an EMBL/GenBank/DDBJ whole genome shotgun (WGS) entry which is preliminary data.</text>
</comment>
<keyword evidence="5" id="KW-0325">Glycoprotein</keyword>
<dbReference type="EMBL" id="WOCE01000022">
    <property type="protein sequence ID" value="KAE9587974.1"/>
    <property type="molecule type" value="Genomic_DNA"/>
</dbReference>
<dbReference type="AlphaFoldDB" id="A0A6A4NKA8"/>
<protein>
    <submittedName>
        <fullName evidence="7">Putative lysosomal Pro-Xaa carboxypeptidase</fullName>
    </submittedName>
</protein>
<accession>A0A6A4NKA8</accession>
<dbReference type="Gene3D" id="1.20.120.980">
    <property type="entry name" value="Serine carboxypeptidase S28, SKS domain"/>
    <property type="match status" value="1"/>
</dbReference>
<keyword evidence="2" id="KW-0645">Protease</keyword>
<gene>
    <name evidence="7" type="ORF">Lalb_Chr22g0350481</name>
</gene>
<dbReference type="InterPro" id="IPR029058">
    <property type="entry name" value="AB_hydrolase_fold"/>
</dbReference>
<dbReference type="InterPro" id="IPR042269">
    <property type="entry name" value="Ser_carbopepase_S28_SKS"/>
</dbReference>
<evidence type="ECO:0000313" key="7">
    <source>
        <dbReference type="EMBL" id="KAE9587974.1"/>
    </source>
</evidence>
<evidence type="ECO:0000256" key="1">
    <source>
        <dbReference type="ARBA" id="ARBA00011079"/>
    </source>
</evidence>
<keyword evidence="6" id="KW-1133">Transmembrane helix</keyword>
<comment type="similarity">
    <text evidence="1">Belongs to the peptidase S28 family.</text>
</comment>
<name>A0A6A4NKA8_LUPAL</name>
<dbReference type="SUPFAM" id="SSF53474">
    <property type="entry name" value="alpha/beta-Hydrolases"/>
    <property type="match status" value="1"/>
</dbReference>
<dbReference type="Gene3D" id="3.40.50.1820">
    <property type="entry name" value="alpha/beta hydrolase"/>
    <property type="match status" value="1"/>
</dbReference>
<dbReference type="Pfam" id="PF05577">
    <property type="entry name" value="Peptidase_S28"/>
    <property type="match status" value="1"/>
</dbReference>
<feature type="transmembrane region" description="Helical" evidence="6">
    <location>
        <begin position="27"/>
        <end position="49"/>
    </location>
</feature>
<keyword evidence="6" id="KW-0472">Membrane</keyword>
<dbReference type="GO" id="GO:0008239">
    <property type="term" value="F:dipeptidyl-peptidase activity"/>
    <property type="evidence" value="ECO:0007669"/>
    <property type="project" value="TreeGrafter"/>
</dbReference>
<dbReference type="OrthoDB" id="2130629at2759"/>
<proteinExistence type="inferred from homology"/>
<evidence type="ECO:0000256" key="3">
    <source>
        <dbReference type="ARBA" id="ARBA00022729"/>
    </source>
</evidence>
<dbReference type="FunFam" id="1.20.120.980:FF:000006">
    <property type="entry name" value="Serine carboxypeptidase S28 family protein"/>
    <property type="match status" value="1"/>
</dbReference>
<keyword evidence="6" id="KW-0812">Transmembrane</keyword>
<keyword evidence="8" id="KW-1185">Reference proteome</keyword>
<dbReference type="GO" id="GO:0006508">
    <property type="term" value="P:proteolysis"/>
    <property type="evidence" value="ECO:0007669"/>
    <property type="project" value="UniProtKB-KW"/>
</dbReference>
<evidence type="ECO:0000256" key="4">
    <source>
        <dbReference type="ARBA" id="ARBA00022801"/>
    </source>
</evidence>
<sequence length="523" mass="59208">MKLRTCHILYKDLFNPTYEMQGNLKSIFSFVAMEHPLLFLCTFLIYSTYLTTTYSLTIPRLSPIDEWGKTLQDSASSVASDGEEFYYEQTLDHFNYRPESYTTFQQRYLINFKYWGGAKSSAPIFAYLGAEEAIDYAPSIIGFLTDNAASFNALLVYIEHRYYGKSIPFGSREEAFKNASTFGYFNSAQAIADYAEVLIHIKKTLHAKKSPIIVLGASYGGMLATWFRLKYPHLTIGALASSAPILYFDYITSPNSYYDIVTRDFRETSETCYETIRKSWSEIDRVASQPNGLSILSQIFNTCNPLNNSSDLKNYLYSVYTSAAQYSRPPRYRVTVICGGIDGASSENDILSKIGAGLVAYRGDKTCTVDSTTNVSETNMNWKWQTCSEIVIPIGIGNNTMFEPKPFSLKLYANECKKHFGVLPRPHWITTYYGGYDIKLVLKRFGSNIIFSNGLKDPYSSGGVLDNISENLVAIHTVNGSHCLDILPEKESDPEWLVEQRKKEVEIMKGWISQYYSDFGALK</sequence>
<evidence type="ECO:0000313" key="8">
    <source>
        <dbReference type="Proteomes" id="UP000447434"/>
    </source>
</evidence>
<reference evidence="8" key="1">
    <citation type="journal article" date="2020" name="Nat. Commun.">
        <title>Genome sequence of the cluster root forming white lupin.</title>
        <authorList>
            <person name="Hufnagel B."/>
            <person name="Marques A."/>
            <person name="Soriano A."/>
            <person name="Marques L."/>
            <person name="Divol F."/>
            <person name="Doumas P."/>
            <person name="Sallet E."/>
            <person name="Mancinotti D."/>
            <person name="Carrere S."/>
            <person name="Marande W."/>
            <person name="Arribat S."/>
            <person name="Keller J."/>
            <person name="Huneau C."/>
            <person name="Blein T."/>
            <person name="Aime D."/>
            <person name="Laguerre M."/>
            <person name="Taylor J."/>
            <person name="Schubert V."/>
            <person name="Nelson M."/>
            <person name="Geu-Flores F."/>
            <person name="Crespi M."/>
            <person name="Gallardo-Guerrero K."/>
            <person name="Delaux P.-M."/>
            <person name="Salse J."/>
            <person name="Berges H."/>
            <person name="Guyot R."/>
            <person name="Gouzy J."/>
            <person name="Peret B."/>
        </authorList>
    </citation>
    <scope>NUCLEOTIDE SEQUENCE [LARGE SCALE GENOMIC DNA]</scope>
    <source>
        <strain evidence="8">cv. Amiga</strain>
    </source>
</reference>
<dbReference type="GO" id="GO:0070008">
    <property type="term" value="F:serine-type exopeptidase activity"/>
    <property type="evidence" value="ECO:0007669"/>
    <property type="project" value="InterPro"/>
</dbReference>
<keyword evidence="7" id="KW-0121">Carboxypeptidase</keyword>